<evidence type="ECO:0000313" key="3">
    <source>
        <dbReference type="EMBL" id="KAK8159423.1"/>
    </source>
</evidence>
<dbReference type="InterPro" id="IPR057684">
    <property type="entry name" value="DUF7924"/>
</dbReference>
<evidence type="ECO:0000313" key="4">
    <source>
        <dbReference type="Proteomes" id="UP001456524"/>
    </source>
</evidence>
<dbReference type="Proteomes" id="UP001456524">
    <property type="component" value="Unassembled WGS sequence"/>
</dbReference>
<keyword evidence="4" id="KW-1185">Reference proteome</keyword>
<feature type="region of interest" description="Disordered" evidence="1">
    <location>
        <begin position="366"/>
        <end position="403"/>
    </location>
</feature>
<protein>
    <recommendedName>
        <fullName evidence="2">DUF7924 domain-containing protein</fullName>
    </recommendedName>
</protein>
<organism evidence="3 4">
    <name type="scientific">Phyllosticta citrichinensis</name>
    <dbReference type="NCBI Taxonomy" id="1130410"/>
    <lineage>
        <taxon>Eukaryota</taxon>
        <taxon>Fungi</taxon>
        <taxon>Dikarya</taxon>
        <taxon>Ascomycota</taxon>
        <taxon>Pezizomycotina</taxon>
        <taxon>Dothideomycetes</taxon>
        <taxon>Dothideomycetes incertae sedis</taxon>
        <taxon>Botryosphaeriales</taxon>
        <taxon>Phyllostictaceae</taxon>
        <taxon>Phyllosticta</taxon>
    </lineage>
</organism>
<feature type="compositionally biased region" description="Polar residues" evidence="1">
    <location>
        <begin position="415"/>
        <end position="433"/>
    </location>
</feature>
<reference evidence="3 4" key="1">
    <citation type="journal article" date="2022" name="G3 (Bethesda)">
        <title>Enemy or ally: a genomic approach to elucidate the lifestyle of Phyllosticta citrichinaensis.</title>
        <authorList>
            <person name="Buijs V.A."/>
            <person name="Groenewald J.Z."/>
            <person name="Haridas S."/>
            <person name="LaButti K.M."/>
            <person name="Lipzen A."/>
            <person name="Martin F.M."/>
            <person name="Barry K."/>
            <person name="Grigoriev I.V."/>
            <person name="Crous P.W."/>
            <person name="Seidl M.F."/>
        </authorList>
    </citation>
    <scope>NUCLEOTIDE SEQUENCE [LARGE SCALE GENOMIC DNA]</scope>
    <source>
        <strain evidence="3 4">CBS 129764</strain>
    </source>
</reference>
<name>A0ABR1XKV9_9PEZI</name>
<dbReference type="Pfam" id="PF25545">
    <property type="entry name" value="DUF7924"/>
    <property type="match status" value="1"/>
</dbReference>
<feature type="domain" description="DUF7924" evidence="2">
    <location>
        <begin position="84"/>
        <end position="307"/>
    </location>
</feature>
<sequence length="457" mass="50465">MRREISRKIAGRTGKTVLANVSTSRFFAAVESSKEVSLDNSIEEFLRDKFDQSPNGALFDDDELLEELLISEESSGPEYDEARIDRTIGRVRGRCKQKVVADLGPLVVPRAEWLDLRGDNYFFIIAESIDEAWNRCIPIVENRPRPTPGYSVGYRRDQSLSSDRRLLMAEDMKDSLGGSLFFVANDLAFPFFCAEAAGGSLNGDAFVHAEARCAECAVIAMRSMCALYEKVRQLHELLGVLLHFSAVYNEQEVRTYGHDASLRFKSLGSGTVEFCRRRVLEYGLQKEKDKASDRWRSNKFVWDLYDDSKSPLEAHPNGSQRLGRSIAELSNEARAAGGRGAEQAAPGVVNYVQCLSYSTPVQKLLPALQGPPLSPANSDDGTSRNAAPQPPPHASDWPTGDDVGKRYLTLATRRVGTSQAAEALTQPANNTRLSLPGAVKLRRKLDAMTIAAGERQS</sequence>
<feature type="region of interest" description="Disordered" evidence="1">
    <location>
        <begin position="415"/>
        <end position="435"/>
    </location>
</feature>
<dbReference type="PANTHER" id="PTHR42470">
    <property type="entry name" value="VAST DOMAIN-CONTAINING PROTEIN"/>
    <property type="match status" value="1"/>
</dbReference>
<evidence type="ECO:0000256" key="1">
    <source>
        <dbReference type="SAM" id="MobiDB-lite"/>
    </source>
</evidence>
<feature type="compositionally biased region" description="Polar residues" evidence="1">
    <location>
        <begin position="375"/>
        <end position="386"/>
    </location>
</feature>
<gene>
    <name evidence="3" type="ORF">IWX90DRAFT_300268</name>
</gene>
<accession>A0ABR1XKV9</accession>
<dbReference type="PANTHER" id="PTHR42470:SF2">
    <property type="match status" value="1"/>
</dbReference>
<proteinExistence type="predicted"/>
<dbReference type="EMBL" id="JBBWUH010000008">
    <property type="protein sequence ID" value="KAK8159423.1"/>
    <property type="molecule type" value="Genomic_DNA"/>
</dbReference>
<evidence type="ECO:0000259" key="2">
    <source>
        <dbReference type="Pfam" id="PF25545"/>
    </source>
</evidence>
<comment type="caution">
    <text evidence="3">The sequence shown here is derived from an EMBL/GenBank/DDBJ whole genome shotgun (WGS) entry which is preliminary data.</text>
</comment>